<dbReference type="GO" id="GO:0003735">
    <property type="term" value="F:structural constituent of ribosome"/>
    <property type="evidence" value="ECO:0007669"/>
    <property type="project" value="InterPro"/>
</dbReference>
<reference evidence="4" key="1">
    <citation type="journal article" date="2012" name="Science">
        <title>Fermentation, hydrogen, and sulfur metabolism in multiple uncultivated bacterial phyla.</title>
        <authorList>
            <person name="Wrighton K.C."/>
            <person name="Thomas B.C."/>
            <person name="Sharon I."/>
            <person name="Miller C.S."/>
            <person name="Castelle C.J."/>
            <person name="VerBerkmoes N.C."/>
            <person name="Wilkins M.J."/>
            <person name="Hettich R.L."/>
            <person name="Lipton M.S."/>
            <person name="Williams K.H."/>
            <person name="Long P.E."/>
            <person name="Banfield J.F."/>
        </authorList>
    </citation>
    <scope>NUCLEOTIDE SEQUENCE [LARGE SCALE GENOMIC DNA]</scope>
</reference>
<comment type="caution">
    <text evidence="4">The sequence shown here is derived from an EMBL/GenBank/DDBJ whole genome shotgun (WGS) entry which is preliminary data.</text>
</comment>
<dbReference type="Pfam" id="PF00366">
    <property type="entry name" value="Ribosomal_S17"/>
    <property type="match status" value="1"/>
</dbReference>
<protein>
    <recommendedName>
        <fullName evidence="5">30S ribosomal protein S17</fullName>
    </recommendedName>
</protein>
<dbReference type="PANTHER" id="PTHR10744:SF1">
    <property type="entry name" value="SMALL RIBOSOMAL SUBUNIT PROTEIN US17M"/>
    <property type="match status" value="1"/>
</dbReference>
<evidence type="ECO:0000256" key="3">
    <source>
        <dbReference type="ARBA" id="ARBA00023274"/>
    </source>
</evidence>
<dbReference type="GO" id="GO:0006412">
    <property type="term" value="P:translation"/>
    <property type="evidence" value="ECO:0007669"/>
    <property type="project" value="InterPro"/>
</dbReference>
<dbReference type="Gene3D" id="2.40.50.140">
    <property type="entry name" value="Nucleic acid-binding proteins"/>
    <property type="match status" value="1"/>
</dbReference>
<dbReference type="AlphaFoldDB" id="K2G790"/>
<organism evidence="4">
    <name type="scientific">uncultured bacterium</name>
    <name type="common">gcode 4</name>
    <dbReference type="NCBI Taxonomy" id="1234023"/>
    <lineage>
        <taxon>Bacteria</taxon>
        <taxon>environmental samples</taxon>
    </lineage>
</organism>
<evidence type="ECO:0000256" key="1">
    <source>
        <dbReference type="ARBA" id="ARBA00010254"/>
    </source>
</evidence>
<dbReference type="GO" id="GO:0022627">
    <property type="term" value="C:cytosolic small ribosomal subunit"/>
    <property type="evidence" value="ECO:0007669"/>
    <property type="project" value="TreeGrafter"/>
</dbReference>
<dbReference type="NCBIfam" id="NF004123">
    <property type="entry name" value="PRK05610.1"/>
    <property type="match status" value="1"/>
</dbReference>
<keyword evidence="2" id="KW-0689">Ribosomal protein</keyword>
<dbReference type="PANTHER" id="PTHR10744">
    <property type="entry name" value="40S RIBOSOMAL PROTEIN S11 FAMILY MEMBER"/>
    <property type="match status" value="1"/>
</dbReference>
<comment type="similarity">
    <text evidence="1">Belongs to the universal ribosomal protein uS17 family.</text>
</comment>
<dbReference type="InterPro" id="IPR000266">
    <property type="entry name" value="Ribosomal_uS17"/>
</dbReference>
<keyword evidence="3" id="KW-0687">Ribonucleoprotein</keyword>
<sequence length="72" mass="8506">MRTLSWIVTSIKMNKTVVVTIDDHKTHPKYKKKFKVSNKFYAHDESNACILWQAVNISETKPLSKLKRWIVM</sequence>
<evidence type="ECO:0000313" key="4">
    <source>
        <dbReference type="EMBL" id="EKE25954.1"/>
    </source>
</evidence>
<evidence type="ECO:0008006" key="5">
    <source>
        <dbReference type="Google" id="ProtNLM"/>
    </source>
</evidence>
<proteinExistence type="inferred from homology"/>
<dbReference type="SUPFAM" id="SSF50249">
    <property type="entry name" value="Nucleic acid-binding proteins"/>
    <property type="match status" value="1"/>
</dbReference>
<dbReference type="InterPro" id="IPR012340">
    <property type="entry name" value="NA-bd_OB-fold"/>
</dbReference>
<dbReference type="PRINTS" id="PR00973">
    <property type="entry name" value="RIBOSOMALS17"/>
</dbReference>
<dbReference type="EMBL" id="AMFJ01001003">
    <property type="protein sequence ID" value="EKE25954.1"/>
    <property type="molecule type" value="Genomic_DNA"/>
</dbReference>
<gene>
    <name evidence="4" type="ORF">ACD_4C00487G0010</name>
</gene>
<dbReference type="CDD" id="cd00364">
    <property type="entry name" value="Ribosomal_uS17"/>
    <property type="match status" value="1"/>
</dbReference>
<accession>K2G790</accession>
<evidence type="ECO:0000256" key="2">
    <source>
        <dbReference type="ARBA" id="ARBA00022980"/>
    </source>
</evidence>
<name>K2G790_9BACT</name>